<dbReference type="RefSeq" id="WP_012765700.1">
    <property type="nucleotide sequence ID" value="NC_012881.1"/>
</dbReference>
<organism evidence="1 2">
    <name type="scientific">Maridesulfovibrio salexigens (strain ATCC 14822 / DSM 2638 / NCIMB 8403 / VKM B-1763)</name>
    <name type="common">Desulfovibrio salexigens</name>
    <dbReference type="NCBI Taxonomy" id="526222"/>
    <lineage>
        <taxon>Bacteria</taxon>
        <taxon>Pseudomonadati</taxon>
        <taxon>Thermodesulfobacteriota</taxon>
        <taxon>Desulfovibrionia</taxon>
        <taxon>Desulfovibrionales</taxon>
        <taxon>Desulfovibrionaceae</taxon>
        <taxon>Maridesulfovibrio</taxon>
    </lineage>
</organism>
<sequence length="105" mass="11634">MSQDYNNDYVYNYQDPQLTEQQRIDSQQLVQPVSEPSTVKSWVNFTDSRYLKGFLVGAGVALVASNPKVQKAVVSGAVKTWSAVQGGIEEAKEKIHDIKAEAQSE</sequence>
<accession>C6BV37</accession>
<proteinExistence type="predicted"/>
<reference evidence="1 2" key="1">
    <citation type="submission" date="2009-06" db="EMBL/GenBank/DDBJ databases">
        <title>Complete sequence of Desulfovibrio salexigens DSM 2638.</title>
        <authorList>
            <consortium name="US DOE Joint Genome Institute"/>
            <person name="Lucas S."/>
            <person name="Copeland A."/>
            <person name="Lapidus A."/>
            <person name="Glavina del Rio T."/>
            <person name="Tice H."/>
            <person name="Bruce D."/>
            <person name="Goodwin L."/>
            <person name="Pitluck S."/>
            <person name="Munk A.C."/>
            <person name="Brettin T."/>
            <person name="Detter J.C."/>
            <person name="Han C."/>
            <person name="Tapia R."/>
            <person name="Larimer F."/>
            <person name="Land M."/>
            <person name="Hauser L."/>
            <person name="Kyrpides N."/>
            <person name="Anderson I."/>
            <person name="Wall J.D."/>
            <person name="Arkin A.P."/>
            <person name="Dehal P."/>
            <person name="Chivian D."/>
            <person name="Giles B."/>
            <person name="Hazen T.C."/>
        </authorList>
    </citation>
    <scope>NUCLEOTIDE SEQUENCE [LARGE SCALE GENOMIC DNA]</scope>
    <source>
        <strain evidence="2">ATCC 14822 / DSM 2638 / NCIMB 8403 / VKM B-1763</strain>
    </source>
</reference>
<dbReference type="AlphaFoldDB" id="C6BV37"/>
<dbReference type="KEGG" id="dsa:Desal_0103"/>
<dbReference type="OrthoDB" id="5459648at2"/>
<dbReference type="eggNOG" id="ENOG5033GZK">
    <property type="taxonomic scope" value="Bacteria"/>
</dbReference>
<dbReference type="EMBL" id="CP001649">
    <property type="protein sequence ID" value="ACS78174.1"/>
    <property type="molecule type" value="Genomic_DNA"/>
</dbReference>
<dbReference type="HOGENOM" id="CLU_158500_0_0_7"/>
<name>C6BV37_MARSD</name>
<protein>
    <submittedName>
        <fullName evidence="1">Uncharacterized protein</fullName>
    </submittedName>
</protein>
<dbReference type="STRING" id="526222.Desal_0103"/>
<dbReference type="Proteomes" id="UP000002601">
    <property type="component" value="Chromosome"/>
</dbReference>
<evidence type="ECO:0000313" key="2">
    <source>
        <dbReference type="Proteomes" id="UP000002601"/>
    </source>
</evidence>
<evidence type="ECO:0000313" key="1">
    <source>
        <dbReference type="EMBL" id="ACS78174.1"/>
    </source>
</evidence>
<gene>
    <name evidence="1" type="ordered locus">Desal_0103</name>
</gene>
<keyword evidence="2" id="KW-1185">Reference proteome</keyword>